<organism evidence="2 3">
    <name type="scientific">Cytobacillus purgationiresistens</name>
    <dbReference type="NCBI Taxonomy" id="863449"/>
    <lineage>
        <taxon>Bacteria</taxon>
        <taxon>Bacillati</taxon>
        <taxon>Bacillota</taxon>
        <taxon>Bacilli</taxon>
        <taxon>Bacillales</taxon>
        <taxon>Bacillaceae</taxon>
        <taxon>Cytobacillus</taxon>
    </lineage>
</organism>
<protein>
    <submittedName>
        <fullName evidence="2">Phage host-nuclease inhibitor protein Gam</fullName>
    </submittedName>
</protein>
<keyword evidence="1" id="KW-0175">Coiled coil</keyword>
<name>A0ABU0AK21_9BACI</name>
<gene>
    <name evidence="2" type="ORF">J2S17_002638</name>
</gene>
<feature type="coiled-coil region" evidence="1">
    <location>
        <begin position="184"/>
        <end position="211"/>
    </location>
</feature>
<reference evidence="2 3" key="1">
    <citation type="submission" date="2023-07" db="EMBL/GenBank/DDBJ databases">
        <title>Genomic Encyclopedia of Type Strains, Phase IV (KMG-IV): sequencing the most valuable type-strain genomes for metagenomic binning, comparative biology and taxonomic classification.</title>
        <authorList>
            <person name="Goeker M."/>
        </authorList>
    </citation>
    <scope>NUCLEOTIDE SEQUENCE [LARGE SCALE GENOMIC DNA]</scope>
    <source>
        <strain evidence="2 3">DSM 23494</strain>
    </source>
</reference>
<dbReference type="EMBL" id="JAUSUB010000010">
    <property type="protein sequence ID" value="MDQ0270753.1"/>
    <property type="molecule type" value="Genomic_DNA"/>
</dbReference>
<proteinExistence type="predicted"/>
<keyword evidence="3" id="KW-1185">Reference proteome</keyword>
<evidence type="ECO:0000256" key="1">
    <source>
        <dbReference type="SAM" id="Coils"/>
    </source>
</evidence>
<evidence type="ECO:0000313" key="3">
    <source>
        <dbReference type="Proteomes" id="UP001238088"/>
    </source>
</evidence>
<comment type="caution">
    <text evidence="2">The sequence shown here is derived from an EMBL/GenBank/DDBJ whole genome shotgun (WGS) entry which is preliminary data.</text>
</comment>
<evidence type="ECO:0000313" key="2">
    <source>
        <dbReference type="EMBL" id="MDQ0270753.1"/>
    </source>
</evidence>
<dbReference type="RefSeq" id="WP_307475434.1">
    <property type="nucleotide sequence ID" value="NZ_JAUSUB010000010.1"/>
</dbReference>
<dbReference type="Proteomes" id="UP001238088">
    <property type="component" value="Unassembled WGS sequence"/>
</dbReference>
<accession>A0ABU0AK21</accession>
<sequence length="287" mass="32288">MTNKHYIADESLGGIEREFVEVERNADVGDYVIIISNEMNHPFEIGEITQVTEIVEDGIVDAGGWYISDEVYIDYKTLEPTDIVRIDTLVDADTSLHAVGRYRLVDRKAEIGEKVLDLSDGEVLEIVGTHHYRNNVVYYSTTDAGEVPIKTKEYSVLQLVEAESTSEPITVDATQASPQVLELLGNLARRVTQLETQLRDTQRNVETFAQQTEINTEAIRSLSDRTQKKSNGKTLRFEQEGLTNWRVYQDGVELKGVSSVRIKASRDDFTMYDVEFIAGVTADENGN</sequence>